<protein>
    <recommendedName>
        <fullName evidence="1">DUF8091 domain-containing protein</fullName>
    </recommendedName>
</protein>
<accession>A0A6N2RKU2</accession>
<dbReference type="EMBL" id="CACRSL010000003">
    <property type="protein sequence ID" value="VYS81933.1"/>
    <property type="molecule type" value="Genomic_DNA"/>
</dbReference>
<organism evidence="2">
    <name type="scientific">uncultured Anaerotruncus sp</name>
    <dbReference type="NCBI Taxonomy" id="905011"/>
    <lineage>
        <taxon>Bacteria</taxon>
        <taxon>Bacillati</taxon>
        <taxon>Bacillota</taxon>
        <taxon>Clostridia</taxon>
        <taxon>Eubacteriales</taxon>
        <taxon>Oscillospiraceae</taxon>
        <taxon>Anaerotruncus</taxon>
        <taxon>environmental samples</taxon>
    </lineage>
</organism>
<evidence type="ECO:0000259" key="1">
    <source>
        <dbReference type="Pfam" id="PF26351"/>
    </source>
</evidence>
<reference evidence="2" key="1">
    <citation type="submission" date="2019-11" db="EMBL/GenBank/DDBJ databases">
        <authorList>
            <person name="Feng L."/>
        </authorList>
    </citation>
    <scope>NUCLEOTIDE SEQUENCE</scope>
    <source>
        <strain evidence="2">AundefinedLFYP135</strain>
    </source>
</reference>
<dbReference type="Pfam" id="PF26351">
    <property type="entry name" value="DUF8091"/>
    <property type="match status" value="1"/>
</dbReference>
<proteinExistence type="predicted"/>
<evidence type="ECO:0000313" key="2">
    <source>
        <dbReference type="EMBL" id="VYS81933.1"/>
    </source>
</evidence>
<dbReference type="AlphaFoldDB" id="A0A6N2RKU2"/>
<feature type="domain" description="DUF8091" evidence="1">
    <location>
        <begin position="27"/>
        <end position="178"/>
    </location>
</feature>
<dbReference type="InterPro" id="IPR058404">
    <property type="entry name" value="DUF8091"/>
</dbReference>
<name>A0A6N2RKU2_9FIRM</name>
<sequence length="253" mass="28226">MPVTLQESLELAQKESAGGIGTLGERTLHAALKYYLQPDPAFHEIKVGRWVADIQDSWGITEIQTRQFGRLQAKLEAFLALGPVTVVYPVAAQKRLCWMDPETGETSPWHRSPKKKGPADVLYELYAIRDLLGNPNLSIRILLLEMEEIRYLNGWSHDRKRGSTRMDRAPVSLLGEVTVGAKVGYEALLPAGLPEEFTSKEFAKGAALSLPSAQRGLLLLHQLGVVDRLGKQGRSYLYRAVEQPKTPREEIVE</sequence>
<gene>
    <name evidence="2" type="ORF">AULFYP135_00498</name>
</gene>